<keyword evidence="6" id="KW-0175">Coiled coil</keyword>
<name>A0A3B4UDP6_SERDU</name>
<dbReference type="GO" id="GO:0140662">
    <property type="term" value="F:ATP-dependent protein folding chaperone"/>
    <property type="evidence" value="ECO:0007669"/>
    <property type="project" value="InterPro"/>
</dbReference>
<dbReference type="Gene3D" id="3.30.420.40">
    <property type="match status" value="2"/>
</dbReference>
<dbReference type="FunFam" id="3.30.30.30:FF:000001">
    <property type="entry name" value="heat shock 70 kDa protein-like"/>
    <property type="match status" value="1"/>
</dbReference>
<dbReference type="InterPro" id="IPR013126">
    <property type="entry name" value="Hsp_70_fam"/>
</dbReference>
<dbReference type="SUPFAM" id="SSF100934">
    <property type="entry name" value="Heat shock protein 70kD (HSP70), C-terminal subdomain"/>
    <property type="match status" value="1"/>
</dbReference>
<dbReference type="SUPFAM" id="SSF53067">
    <property type="entry name" value="Actin-like ATPase domain"/>
    <property type="match status" value="2"/>
</dbReference>
<keyword evidence="9" id="KW-1185">Reference proteome</keyword>
<dbReference type="CDD" id="cd10233">
    <property type="entry name" value="ASKHA_NBD_HSP70_HSPA1"/>
    <property type="match status" value="1"/>
</dbReference>
<dbReference type="Gene3D" id="3.30.30.30">
    <property type="match status" value="1"/>
</dbReference>
<dbReference type="PANTHER" id="PTHR19375">
    <property type="entry name" value="HEAT SHOCK PROTEIN 70KDA"/>
    <property type="match status" value="1"/>
</dbReference>
<sequence length="649" mass="71071">MSKGPAVGIDLGTTYSCVGIFQHGKVEIIANDQGNRTTPSYVAFTDNERLIGDAAKNQVAMNPTNTVFDAKRLIGRKFDDPVVQSDMKHWPFKVVNDSTKPKVEVEYKGEIKTFYAEEISSMVLIKMKEISEAYLGKSVTNAVITVPAYFNDSQRQATKDAGVIAGLNVLRIINEPTAAAIAYGLDKKVGGERNVLIFDLGGGTFDVSILTIEDGIFEVKSTAGDTHLGGEDFDNRMVNHFIGEFKRKFKKEINNNKRAVRRLRTACERAKRTLSSSTQASIEIDSLYEGTDFYTSITRARFEELNADLFRGTLEPVEKALRDAKMDKSQIHDIVLVGGSTRIPKIQKLLQDFFNGRDLNKSINPDEAVAYGAAVQAAILAGDKSENVQDLLLLDVTPLSLGIETAGGVMTVLIKRNTTIPTKQTQTFTTYSDNQPGVLIQVYEGERAMTKDNNILGKFELTGIPPAPRGVPQIEVTFDIDANGILNVSAVDKSTGKENKITITNDKGRLSKEDIERMVQEAEQFKAEDEAQKDKVTAKNSLESLAFNMKSTVEDEKLQDKINPEDKKAIVDKCNEVIAWLDKNQMAEKDEYDHQQKELEKVCNPIISKLYQGGMPEGAPGGMPGGMPGGFPGGAGGGSSSGPTIEEVD</sequence>
<dbReference type="PROSITE" id="PS00329">
    <property type="entry name" value="HSP70_2"/>
    <property type="match status" value="1"/>
</dbReference>
<dbReference type="GO" id="GO:0005524">
    <property type="term" value="F:ATP binding"/>
    <property type="evidence" value="ECO:0007669"/>
    <property type="project" value="UniProtKB-KW"/>
</dbReference>
<comment type="similarity">
    <text evidence="1 5">Belongs to the heat shock protein 70 family.</text>
</comment>
<feature type="compositionally biased region" description="Gly residues" evidence="7">
    <location>
        <begin position="615"/>
        <end position="640"/>
    </location>
</feature>
<keyword evidence="3 5" id="KW-0067">ATP-binding</keyword>
<keyword evidence="2 5" id="KW-0547">Nucleotide-binding</keyword>
<reference evidence="8" key="2">
    <citation type="submission" date="2025-09" db="UniProtKB">
        <authorList>
            <consortium name="Ensembl"/>
        </authorList>
    </citation>
    <scope>IDENTIFICATION</scope>
</reference>
<dbReference type="FunFam" id="3.90.640.10:FF:000134">
    <property type="entry name" value="Heat shock cognate 71 kDa protein"/>
    <property type="match status" value="1"/>
</dbReference>
<feature type="region of interest" description="Disordered" evidence="7">
    <location>
        <begin position="613"/>
        <end position="649"/>
    </location>
</feature>
<evidence type="ECO:0000313" key="8">
    <source>
        <dbReference type="Ensembl" id="ENSSDUP00000016517.1"/>
    </source>
</evidence>
<dbReference type="OMA" id="VPMADDM"/>
<accession>A0A3B4UDP6</accession>
<dbReference type="FunFam" id="3.30.420.40:FF:000172">
    <property type="entry name" value="Heat shock 70 kDa protein"/>
    <property type="match status" value="1"/>
</dbReference>
<dbReference type="Ensembl" id="ENSSDUT00000016822.1">
    <property type="protein sequence ID" value="ENSSDUP00000016517.1"/>
    <property type="gene ID" value="ENSSDUG00000012058.1"/>
</dbReference>
<evidence type="ECO:0000256" key="2">
    <source>
        <dbReference type="ARBA" id="ARBA00022741"/>
    </source>
</evidence>
<evidence type="ECO:0000256" key="7">
    <source>
        <dbReference type="SAM" id="MobiDB-lite"/>
    </source>
</evidence>
<dbReference type="Proteomes" id="UP000261420">
    <property type="component" value="Unplaced"/>
</dbReference>
<dbReference type="Gene3D" id="1.20.1270.10">
    <property type="match status" value="1"/>
</dbReference>
<dbReference type="GeneTree" id="ENSGT00950000183206"/>
<dbReference type="InterPro" id="IPR029048">
    <property type="entry name" value="HSP70_C_sf"/>
</dbReference>
<dbReference type="AlphaFoldDB" id="A0A3B4UDP6"/>
<evidence type="ECO:0000256" key="4">
    <source>
        <dbReference type="ARBA" id="ARBA00023016"/>
    </source>
</evidence>
<protein>
    <submittedName>
        <fullName evidence="8">Heat shock cognate 70</fullName>
    </submittedName>
</protein>
<dbReference type="Gene3D" id="3.90.640.10">
    <property type="entry name" value="Actin, Chain A, domain 4"/>
    <property type="match status" value="1"/>
</dbReference>
<evidence type="ECO:0000256" key="5">
    <source>
        <dbReference type="RuleBase" id="RU003322"/>
    </source>
</evidence>
<evidence type="ECO:0000256" key="1">
    <source>
        <dbReference type="ARBA" id="ARBA00007381"/>
    </source>
</evidence>
<dbReference type="PROSITE" id="PS00297">
    <property type="entry name" value="HSP70_1"/>
    <property type="match status" value="1"/>
</dbReference>
<dbReference type="FunFam" id="2.60.34.10:FF:000002">
    <property type="entry name" value="Heat shock 70 kDa"/>
    <property type="match status" value="1"/>
</dbReference>
<dbReference type="FunFam" id="3.30.420.40:FF:000026">
    <property type="entry name" value="Heat shock protein 70"/>
    <property type="match status" value="1"/>
</dbReference>
<evidence type="ECO:0000256" key="3">
    <source>
        <dbReference type="ARBA" id="ARBA00022840"/>
    </source>
</evidence>
<dbReference type="Pfam" id="PF00012">
    <property type="entry name" value="HSP70"/>
    <property type="match status" value="1"/>
</dbReference>
<dbReference type="InterPro" id="IPR018181">
    <property type="entry name" value="Heat_shock_70_CS"/>
</dbReference>
<proteinExistence type="inferred from homology"/>
<dbReference type="InterPro" id="IPR043129">
    <property type="entry name" value="ATPase_NBD"/>
</dbReference>
<evidence type="ECO:0000313" key="9">
    <source>
        <dbReference type="Proteomes" id="UP000261420"/>
    </source>
</evidence>
<feature type="coiled-coil region" evidence="6">
    <location>
        <begin position="246"/>
        <end position="273"/>
    </location>
</feature>
<dbReference type="RefSeq" id="XP_022617635.1">
    <property type="nucleotide sequence ID" value="XM_022761914.1"/>
</dbReference>
<dbReference type="NCBIfam" id="NF001413">
    <property type="entry name" value="PRK00290.1"/>
    <property type="match status" value="1"/>
</dbReference>
<keyword evidence="4" id="KW-0346">Stress response</keyword>
<dbReference type="CTD" id="393586"/>
<dbReference type="Gene3D" id="2.60.34.10">
    <property type="entry name" value="Substrate Binding Domain Of DNAk, Chain A, domain 1"/>
    <property type="match status" value="1"/>
</dbReference>
<dbReference type="PROSITE" id="PS01036">
    <property type="entry name" value="HSP70_3"/>
    <property type="match status" value="1"/>
</dbReference>
<dbReference type="GeneID" id="111234021"/>
<organism evidence="8 9">
    <name type="scientific">Seriola dumerili</name>
    <name type="common">Greater amberjack</name>
    <name type="synonym">Caranx dumerili</name>
    <dbReference type="NCBI Taxonomy" id="41447"/>
    <lineage>
        <taxon>Eukaryota</taxon>
        <taxon>Metazoa</taxon>
        <taxon>Chordata</taxon>
        <taxon>Craniata</taxon>
        <taxon>Vertebrata</taxon>
        <taxon>Euteleostomi</taxon>
        <taxon>Actinopterygii</taxon>
        <taxon>Neopterygii</taxon>
        <taxon>Teleostei</taxon>
        <taxon>Neoteleostei</taxon>
        <taxon>Acanthomorphata</taxon>
        <taxon>Carangaria</taxon>
        <taxon>Carangiformes</taxon>
        <taxon>Carangidae</taxon>
        <taxon>Seriola</taxon>
    </lineage>
</organism>
<evidence type="ECO:0000256" key="6">
    <source>
        <dbReference type="SAM" id="Coils"/>
    </source>
</evidence>
<dbReference type="PRINTS" id="PR00301">
    <property type="entry name" value="HEATSHOCK70"/>
</dbReference>
<dbReference type="FunFam" id="3.30.420.40:FF:000135">
    <property type="entry name" value="Heat shock cognate 71 kDa protein"/>
    <property type="match status" value="1"/>
</dbReference>
<dbReference type="InterPro" id="IPR029047">
    <property type="entry name" value="HSP70_peptide-bd_sf"/>
</dbReference>
<reference evidence="8" key="1">
    <citation type="submission" date="2025-08" db="UniProtKB">
        <authorList>
            <consortium name="Ensembl"/>
        </authorList>
    </citation>
    <scope>IDENTIFICATION</scope>
</reference>
<dbReference type="FunFam" id="1.20.1270.10:FF:000003">
    <property type="entry name" value="heat shock cognate 71 kDa protein-like"/>
    <property type="match status" value="1"/>
</dbReference>
<dbReference type="SUPFAM" id="SSF100920">
    <property type="entry name" value="Heat shock protein 70kD (HSP70), peptide-binding domain"/>
    <property type="match status" value="1"/>
</dbReference>